<dbReference type="Proteomes" id="UP001378592">
    <property type="component" value="Unassembled WGS sequence"/>
</dbReference>
<protein>
    <submittedName>
        <fullName evidence="1">Uncharacterized protein</fullName>
    </submittedName>
</protein>
<comment type="caution">
    <text evidence="1">The sequence shown here is derived from an EMBL/GenBank/DDBJ whole genome shotgun (WGS) entry which is preliminary data.</text>
</comment>
<keyword evidence="2" id="KW-1185">Reference proteome</keyword>
<dbReference type="AlphaFoldDB" id="A0AAN9ZCJ3"/>
<proteinExistence type="predicted"/>
<gene>
    <name evidence="1" type="ORF">R5R35_009996</name>
</gene>
<sequence>MQWKPYETSLNLARAVGCFVGDDAEVLECLRHVDPIELVLAARFDAPLPRDRDRIMTFYLQLCGGGAASAWGRNFHNGNPRRASETWLPT</sequence>
<evidence type="ECO:0000313" key="2">
    <source>
        <dbReference type="Proteomes" id="UP001378592"/>
    </source>
</evidence>
<dbReference type="InterPro" id="IPR029058">
    <property type="entry name" value="AB_hydrolase_fold"/>
</dbReference>
<dbReference type="SUPFAM" id="SSF53474">
    <property type="entry name" value="alpha/beta-Hydrolases"/>
    <property type="match status" value="1"/>
</dbReference>
<reference evidence="1 2" key="1">
    <citation type="submission" date="2024-03" db="EMBL/GenBank/DDBJ databases">
        <title>The genome assembly and annotation of the cricket Gryllus longicercus Weissman &amp; Gray.</title>
        <authorList>
            <person name="Szrajer S."/>
            <person name="Gray D."/>
            <person name="Ylla G."/>
        </authorList>
    </citation>
    <scope>NUCLEOTIDE SEQUENCE [LARGE SCALE GENOMIC DNA]</scope>
    <source>
        <strain evidence="1">DAG 2021-001</strain>
        <tissue evidence="1">Whole body minus gut</tissue>
    </source>
</reference>
<organism evidence="1 2">
    <name type="scientific">Gryllus longicercus</name>
    <dbReference type="NCBI Taxonomy" id="2509291"/>
    <lineage>
        <taxon>Eukaryota</taxon>
        <taxon>Metazoa</taxon>
        <taxon>Ecdysozoa</taxon>
        <taxon>Arthropoda</taxon>
        <taxon>Hexapoda</taxon>
        <taxon>Insecta</taxon>
        <taxon>Pterygota</taxon>
        <taxon>Neoptera</taxon>
        <taxon>Polyneoptera</taxon>
        <taxon>Orthoptera</taxon>
        <taxon>Ensifera</taxon>
        <taxon>Gryllidea</taxon>
        <taxon>Grylloidea</taxon>
        <taxon>Gryllidae</taxon>
        <taxon>Gryllinae</taxon>
        <taxon>Gryllus</taxon>
    </lineage>
</organism>
<accession>A0AAN9ZCJ3</accession>
<name>A0AAN9ZCJ3_9ORTH</name>
<evidence type="ECO:0000313" key="1">
    <source>
        <dbReference type="EMBL" id="KAK7869625.1"/>
    </source>
</evidence>
<dbReference type="EMBL" id="JAZDUA010000071">
    <property type="protein sequence ID" value="KAK7869625.1"/>
    <property type="molecule type" value="Genomic_DNA"/>
</dbReference>